<evidence type="ECO:0000256" key="1">
    <source>
        <dbReference type="ARBA" id="ARBA00022574"/>
    </source>
</evidence>
<dbReference type="PANTHER" id="PTHR19879:SF9">
    <property type="entry name" value="TRANSCRIPTION INITIATION FACTOR TFIID SUBUNIT 5"/>
    <property type="match status" value="1"/>
</dbReference>
<keyword evidence="1 3" id="KW-0853">WD repeat</keyword>
<protein>
    <recommendedName>
        <fullName evidence="5">Protein kinase domain-containing protein</fullName>
    </recommendedName>
</protein>
<keyword evidence="7" id="KW-1185">Reference proteome</keyword>
<dbReference type="RefSeq" id="WP_126628527.1">
    <property type="nucleotide sequence ID" value="NZ_BIFT01000001.1"/>
</dbReference>
<dbReference type="SUPFAM" id="SSF50978">
    <property type="entry name" value="WD40 repeat-like"/>
    <property type="match status" value="1"/>
</dbReference>
<organism evidence="6 7">
    <name type="scientific">Dictyobacter alpinus</name>
    <dbReference type="NCBI Taxonomy" id="2014873"/>
    <lineage>
        <taxon>Bacteria</taxon>
        <taxon>Bacillati</taxon>
        <taxon>Chloroflexota</taxon>
        <taxon>Ktedonobacteria</taxon>
        <taxon>Ktedonobacterales</taxon>
        <taxon>Dictyobacteraceae</taxon>
        <taxon>Dictyobacter</taxon>
    </lineage>
</organism>
<feature type="domain" description="Protein kinase" evidence="5">
    <location>
        <begin position="21"/>
        <end position="284"/>
    </location>
</feature>
<comment type="caution">
    <text evidence="6">The sequence shown here is derived from an EMBL/GenBank/DDBJ whole genome shotgun (WGS) entry which is preliminary data.</text>
</comment>
<feature type="compositionally biased region" description="Pro residues" evidence="4">
    <location>
        <begin position="352"/>
        <end position="366"/>
    </location>
</feature>
<dbReference type="Gene3D" id="3.30.200.20">
    <property type="entry name" value="Phosphorylase Kinase, domain 1"/>
    <property type="match status" value="1"/>
</dbReference>
<evidence type="ECO:0000313" key="6">
    <source>
        <dbReference type="EMBL" id="GCE28290.1"/>
    </source>
</evidence>
<dbReference type="OrthoDB" id="500858at2"/>
<feature type="repeat" description="WD" evidence="3">
    <location>
        <begin position="441"/>
        <end position="482"/>
    </location>
</feature>
<dbReference type="Gene3D" id="2.130.10.10">
    <property type="entry name" value="YVTN repeat-like/Quinoprotein amine dehydrogenase"/>
    <property type="match status" value="3"/>
</dbReference>
<reference evidence="7" key="1">
    <citation type="submission" date="2018-12" db="EMBL/GenBank/DDBJ databases">
        <title>Tengunoibacter tsumagoiensis gen. nov., sp. nov., Dictyobacter kobayashii sp. nov., D. alpinus sp. nov., and D. joshuensis sp. nov. and description of Dictyobacteraceae fam. nov. within the order Ktedonobacterales isolated from Tengu-no-mugimeshi.</title>
        <authorList>
            <person name="Wang C.M."/>
            <person name="Zheng Y."/>
            <person name="Sakai Y."/>
            <person name="Toyoda A."/>
            <person name="Minakuchi Y."/>
            <person name="Abe K."/>
            <person name="Yokota A."/>
            <person name="Yabe S."/>
        </authorList>
    </citation>
    <scope>NUCLEOTIDE SEQUENCE [LARGE SCALE GENOMIC DNA]</scope>
    <source>
        <strain evidence="7">Uno16</strain>
    </source>
</reference>
<dbReference type="InterPro" id="IPR020472">
    <property type="entry name" value="WD40_PAC1"/>
</dbReference>
<accession>A0A402BAF1</accession>
<feature type="region of interest" description="Disordered" evidence="4">
    <location>
        <begin position="281"/>
        <end position="305"/>
    </location>
</feature>
<feature type="repeat" description="WD" evidence="3">
    <location>
        <begin position="483"/>
        <end position="524"/>
    </location>
</feature>
<dbReference type="InterPro" id="IPR019775">
    <property type="entry name" value="WD40_repeat_CS"/>
</dbReference>
<feature type="compositionally biased region" description="Pro residues" evidence="4">
    <location>
        <begin position="326"/>
        <end position="343"/>
    </location>
</feature>
<dbReference type="PRINTS" id="PR00320">
    <property type="entry name" value="GPROTEINBRPT"/>
</dbReference>
<dbReference type="PROSITE" id="PS50294">
    <property type="entry name" value="WD_REPEATS_REGION"/>
    <property type="match status" value="5"/>
</dbReference>
<dbReference type="Proteomes" id="UP000287171">
    <property type="component" value="Unassembled WGS sequence"/>
</dbReference>
<feature type="region of interest" description="Disordered" evidence="4">
    <location>
        <begin position="319"/>
        <end position="378"/>
    </location>
</feature>
<dbReference type="GO" id="GO:0004672">
    <property type="term" value="F:protein kinase activity"/>
    <property type="evidence" value="ECO:0007669"/>
    <property type="project" value="InterPro"/>
</dbReference>
<dbReference type="PROSITE" id="PS00109">
    <property type="entry name" value="PROTEIN_KINASE_TYR"/>
    <property type="match status" value="1"/>
</dbReference>
<feature type="repeat" description="WD" evidence="3">
    <location>
        <begin position="567"/>
        <end position="598"/>
    </location>
</feature>
<name>A0A402BAF1_9CHLR</name>
<feature type="compositionally biased region" description="Pro residues" evidence="4">
    <location>
        <begin position="292"/>
        <end position="305"/>
    </location>
</feature>
<feature type="repeat" description="WD" evidence="3">
    <location>
        <begin position="525"/>
        <end position="557"/>
    </location>
</feature>
<dbReference type="PROSITE" id="PS50011">
    <property type="entry name" value="PROTEIN_KINASE_DOM"/>
    <property type="match status" value="1"/>
</dbReference>
<dbReference type="PROSITE" id="PS50082">
    <property type="entry name" value="WD_REPEATS_2"/>
    <property type="match status" value="6"/>
</dbReference>
<dbReference type="InterPro" id="IPR057855">
    <property type="entry name" value="Beta-prop_WDR19_1st"/>
</dbReference>
<sequence length="741" mass="80031">MGGEPQENDTVFQKGQHFGQYYIIEGLNQGKTAHKYLVQSIHNKTSMVMEIFHPQLTVELKESFLAQAQVLMKLDHPHILRIADCGVENYYPFLITEYVPHLTFQDIYSASKKPSLTVLLPYLKQIASALQYAHGQDIKHGDIRPENVLLNRNNAILLQGFVPGAIMKNRDRLTHQGIEDVNRTIFYTAPEQIRGKAVLASDQYSLAVMVYKLLCGQLPFSGSYIEVANQQLHTPPPPLRVKVPAISARIERVIMTALAKNPAERFKTVEAFVGALEQEHNESFKSSGGRRTPPPPLAAPPVIPPVPISPPVKPAPVPGMVKSSTAPPPTLSVPTWSPPPVAPSPVTARAPQSPPPSLPVAPPSLPQPVKDSPLARRRDSNTLSRRVFAMGLVGLAALGGAGGWYVLSKRLVTVSPSPTLAADATPPAAPVLVNNKNVLVFSGHLASVNALSWSPDGKLIASASDDKFVQVWDAKSGKRKLIYSGHTEEVASVAWSPDGKHIVSGSQDGSAQVWDATTGKKLFTYKGHKDRVNALSWSSDSQQVASGSEDKTVQVWNAADGTLGFNFLGHTAGVLCVGWQFGNSSVASGSWDGTLRDWATVQHGDHFNAGDQIFAYAGHGKNEVYALSWSPDGNFIASAGADQTVQLSNGDDGTPRPVFFTGHQRKQHVNPVRSVAWSPDGNFIVSGDTDGNVYVWKVAGRKTVFTYQGHKKAVNAVAWSPDGKTLASASADNTVQVWQTS</sequence>
<dbReference type="Pfam" id="PF23389">
    <property type="entry name" value="Beta-prop_WDR19_1st"/>
    <property type="match status" value="1"/>
</dbReference>
<dbReference type="SUPFAM" id="SSF56112">
    <property type="entry name" value="Protein kinase-like (PK-like)"/>
    <property type="match status" value="1"/>
</dbReference>
<dbReference type="InterPro" id="IPR008266">
    <property type="entry name" value="Tyr_kinase_AS"/>
</dbReference>
<evidence type="ECO:0000259" key="5">
    <source>
        <dbReference type="PROSITE" id="PS50011"/>
    </source>
</evidence>
<dbReference type="SMART" id="SM00320">
    <property type="entry name" value="WD40"/>
    <property type="match status" value="7"/>
</dbReference>
<dbReference type="PANTHER" id="PTHR19879">
    <property type="entry name" value="TRANSCRIPTION INITIATION FACTOR TFIID"/>
    <property type="match status" value="1"/>
</dbReference>
<proteinExistence type="predicted"/>
<dbReference type="InterPro" id="IPR000719">
    <property type="entry name" value="Prot_kinase_dom"/>
</dbReference>
<feature type="repeat" description="WD" evidence="3">
    <location>
        <begin position="665"/>
        <end position="706"/>
    </location>
</feature>
<dbReference type="InterPro" id="IPR001680">
    <property type="entry name" value="WD40_rpt"/>
</dbReference>
<gene>
    <name evidence="6" type="ORF">KDA_37740</name>
</gene>
<evidence type="ECO:0000313" key="7">
    <source>
        <dbReference type="Proteomes" id="UP000287171"/>
    </source>
</evidence>
<dbReference type="Pfam" id="PF00069">
    <property type="entry name" value="Pkinase"/>
    <property type="match status" value="1"/>
</dbReference>
<dbReference type="Gene3D" id="1.10.510.10">
    <property type="entry name" value="Transferase(Phosphotransferase) domain 1"/>
    <property type="match status" value="1"/>
</dbReference>
<evidence type="ECO:0000256" key="3">
    <source>
        <dbReference type="PROSITE-ProRule" id="PRU00221"/>
    </source>
</evidence>
<dbReference type="CDD" id="cd14014">
    <property type="entry name" value="STKc_PknB_like"/>
    <property type="match status" value="1"/>
</dbReference>
<dbReference type="AlphaFoldDB" id="A0A402BAF1"/>
<dbReference type="GO" id="GO:0005524">
    <property type="term" value="F:ATP binding"/>
    <property type="evidence" value="ECO:0007669"/>
    <property type="project" value="InterPro"/>
</dbReference>
<feature type="repeat" description="WD" evidence="3">
    <location>
        <begin position="707"/>
        <end position="741"/>
    </location>
</feature>
<dbReference type="Pfam" id="PF00400">
    <property type="entry name" value="WD40"/>
    <property type="match status" value="4"/>
</dbReference>
<keyword evidence="2" id="KW-0677">Repeat</keyword>
<dbReference type="InterPro" id="IPR036322">
    <property type="entry name" value="WD40_repeat_dom_sf"/>
</dbReference>
<dbReference type="CDD" id="cd00200">
    <property type="entry name" value="WD40"/>
    <property type="match status" value="1"/>
</dbReference>
<dbReference type="InterPro" id="IPR011009">
    <property type="entry name" value="Kinase-like_dom_sf"/>
</dbReference>
<evidence type="ECO:0000256" key="4">
    <source>
        <dbReference type="SAM" id="MobiDB-lite"/>
    </source>
</evidence>
<dbReference type="EMBL" id="BIFT01000001">
    <property type="protein sequence ID" value="GCE28290.1"/>
    <property type="molecule type" value="Genomic_DNA"/>
</dbReference>
<dbReference type="PROSITE" id="PS00678">
    <property type="entry name" value="WD_REPEATS_1"/>
    <property type="match status" value="2"/>
</dbReference>
<dbReference type="InterPro" id="IPR015943">
    <property type="entry name" value="WD40/YVTN_repeat-like_dom_sf"/>
</dbReference>
<evidence type="ECO:0000256" key="2">
    <source>
        <dbReference type="ARBA" id="ARBA00022737"/>
    </source>
</evidence>